<dbReference type="Proteomes" id="UP000762676">
    <property type="component" value="Unassembled WGS sequence"/>
</dbReference>
<gene>
    <name evidence="12" type="ORF">ElyMa_002788100</name>
</gene>
<organism evidence="12 13">
    <name type="scientific">Elysia marginata</name>
    <dbReference type="NCBI Taxonomy" id="1093978"/>
    <lineage>
        <taxon>Eukaryota</taxon>
        <taxon>Metazoa</taxon>
        <taxon>Spiralia</taxon>
        <taxon>Lophotrochozoa</taxon>
        <taxon>Mollusca</taxon>
        <taxon>Gastropoda</taxon>
        <taxon>Heterobranchia</taxon>
        <taxon>Euthyneura</taxon>
        <taxon>Panpulmonata</taxon>
        <taxon>Sacoglossa</taxon>
        <taxon>Placobranchoidea</taxon>
        <taxon>Plakobranchidae</taxon>
        <taxon>Elysia</taxon>
    </lineage>
</organism>
<accession>A0AAV4HNG6</accession>
<comment type="subcellular location">
    <subcellularLocation>
        <location evidence="1">Cell membrane</location>
        <topology evidence="1">Multi-pass membrane protein</topology>
    </subcellularLocation>
</comment>
<keyword evidence="5" id="KW-0297">G-protein coupled receptor</keyword>
<feature type="transmembrane region" description="Helical" evidence="10">
    <location>
        <begin position="553"/>
        <end position="571"/>
    </location>
</feature>
<sequence>MEVDFNPCDIGIGNKAPNYLAGIHKCPKSTSCKQRAGFGLRRGGYNCVCKNGRQHPVFLDRPYRGTNIEQSTPEEYKGFICTPTDYRLVLPLVDQTVQVKLEFGGDNSGGLPADLQYVKEDKTRRRRDAGNVSSLHEVPPRGMPIVVNHETGSGLPATPAGRVDKVKVMKADTPTESSNQEKREQSPQEIMALVERLRELRESNRLHKYLKLHGSQYHFEAPATVIEDNYVEQNDIDYSVEREYEKEVKQHHRYKAFLIETNRESPKPNMSRVTQALRDDVILMRERHAQRFHANRRRPGVKSRKKRSSMFDQRAFDKWKFVNDDRSVRELFGPWAFRRRGAYYAEDTAGYSSQYVNADWFRQAKARHGANFDGVKKFKLRAYVRSNPNGTSSIKHEFFPIEYKAAPYEMGFWTKPHFRCDGKVDIWVVTYVSPFFGMDSLRTKLEFRGVTTIDVPLSFLEINQCPMPFHVPNFFKNTARCDYFSTHCRPMPGFTFSRGSYRCNCRLGFEHWHADGRGWIEGSLMELEYEKKKAGIFSRFDHLKCRPSSAVNLFPSVYIFLASLTSLLWLANT</sequence>
<feature type="domain" description="GPR158/179 extracellular" evidence="11">
    <location>
        <begin position="413"/>
        <end position="509"/>
    </location>
</feature>
<evidence type="ECO:0000313" key="13">
    <source>
        <dbReference type="Proteomes" id="UP000762676"/>
    </source>
</evidence>
<evidence type="ECO:0000256" key="2">
    <source>
        <dbReference type="ARBA" id="ARBA00007242"/>
    </source>
</evidence>
<keyword evidence="8" id="KW-0807">Transducer</keyword>
<evidence type="ECO:0000256" key="9">
    <source>
        <dbReference type="SAM" id="MobiDB-lite"/>
    </source>
</evidence>
<keyword evidence="10" id="KW-0472">Membrane</keyword>
<dbReference type="InterPro" id="IPR054714">
    <property type="entry name" value="GPR158_179_extracellular"/>
</dbReference>
<evidence type="ECO:0000256" key="10">
    <source>
        <dbReference type="SAM" id="Phobius"/>
    </source>
</evidence>
<comment type="caution">
    <text evidence="12">The sequence shown here is derived from an EMBL/GenBank/DDBJ whole genome shotgun (WGS) entry which is preliminary data.</text>
</comment>
<dbReference type="EMBL" id="BMAT01005749">
    <property type="protein sequence ID" value="GFR99234.1"/>
    <property type="molecule type" value="Genomic_DNA"/>
</dbReference>
<evidence type="ECO:0000256" key="8">
    <source>
        <dbReference type="ARBA" id="ARBA00023224"/>
    </source>
</evidence>
<reference evidence="12 13" key="1">
    <citation type="journal article" date="2021" name="Elife">
        <title>Chloroplast acquisition without the gene transfer in kleptoplastic sea slugs, Plakobranchus ocellatus.</title>
        <authorList>
            <person name="Maeda T."/>
            <person name="Takahashi S."/>
            <person name="Yoshida T."/>
            <person name="Shimamura S."/>
            <person name="Takaki Y."/>
            <person name="Nagai Y."/>
            <person name="Toyoda A."/>
            <person name="Suzuki Y."/>
            <person name="Arimoto A."/>
            <person name="Ishii H."/>
            <person name="Satoh N."/>
            <person name="Nishiyama T."/>
            <person name="Hasebe M."/>
            <person name="Maruyama T."/>
            <person name="Minagawa J."/>
            <person name="Obokata J."/>
            <person name="Shigenobu S."/>
        </authorList>
    </citation>
    <scope>NUCLEOTIDE SEQUENCE [LARGE SCALE GENOMIC DNA]</scope>
</reference>
<protein>
    <submittedName>
        <fullName evidence="12">Fras1 related extracellular matrix protein</fullName>
    </submittedName>
</protein>
<evidence type="ECO:0000313" key="12">
    <source>
        <dbReference type="EMBL" id="GFR99234.1"/>
    </source>
</evidence>
<keyword evidence="6" id="KW-0675">Receptor</keyword>
<dbReference type="InterPro" id="IPR043458">
    <property type="entry name" value="GPR158/179"/>
</dbReference>
<name>A0AAV4HNG6_9GAST</name>
<keyword evidence="13" id="KW-1185">Reference proteome</keyword>
<dbReference type="Gene3D" id="3.30.450.20">
    <property type="entry name" value="PAS domain"/>
    <property type="match status" value="1"/>
</dbReference>
<dbReference type="Pfam" id="PF22572">
    <property type="entry name" value="GPR158_179_EC"/>
    <property type="match status" value="2"/>
</dbReference>
<keyword evidence="4" id="KW-0732">Signal</keyword>
<dbReference type="PANTHER" id="PTHR32546">
    <property type="entry name" value="G-PROTEIN COUPLED RECEPTOR 158-RELATED"/>
    <property type="match status" value="1"/>
</dbReference>
<feature type="region of interest" description="Disordered" evidence="9">
    <location>
        <begin position="122"/>
        <end position="142"/>
    </location>
</feature>
<evidence type="ECO:0000256" key="7">
    <source>
        <dbReference type="ARBA" id="ARBA00023180"/>
    </source>
</evidence>
<evidence type="ECO:0000259" key="11">
    <source>
        <dbReference type="Pfam" id="PF22572"/>
    </source>
</evidence>
<dbReference type="AlphaFoldDB" id="A0AAV4HNG6"/>
<evidence type="ECO:0000256" key="3">
    <source>
        <dbReference type="ARBA" id="ARBA00022475"/>
    </source>
</evidence>
<keyword evidence="10" id="KW-1133">Transmembrane helix</keyword>
<evidence type="ECO:0000256" key="1">
    <source>
        <dbReference type="ARBA" id="ARBA00004651"/>
    </source>
</evidence>
<evidence type="ECO:0000256" key="5">
    <source>
        <dbReference type="ARBA" id="ARBA00023040"/>
    </source>
</evidence>
<dbReference type="PANTHER" id="PTHR32546:SF25">
    <property type="entry name" value="MIP05539P"/>
    <property type="match status" value="1"/>
</dbReference>
<feature type="domain" description="GPR158/179 extracellular" evidence="11">
    <location>
        <begin position="2"/>
        <end position="52"/>
    </location>
</feature>
<keyword evidence="3" id="KW-1003">Cell membrane</keyword>
<keyword evidence="7" id="KW-0325">Glycoprotein</keyword>
<comment type="similarity">
    <text evidence="2">Belongs to the G-protein coupled receptor 3 family.</text>
</comment>
<dbReference type="GO" id="GO:0004930">
    <property type="term" value="F:G protein-coupled receptor activity"/>
    <property type="evidence" value="ECO:0007669"/>
    <property type="project" value="UniProtKB-KW"/>
</dbReference>
<keyword evidence="10" id="KW-0812">Transmembrane</keyword>
<evidence type="ECO:0000256" key="6">
    <source>
        <dbReference type="ARBA" id="ARBA00023170"/>
    </source>
</evidence>
<evidence type="ECO:0000256" key="4">
    <source>
        <dbReference type="ARBA" id="ARBA00022729"/>
    </source>
</evidence>
<dbReference type="GO" id="GO:0005886">
    <property type="term" value="C:plasma membrane"/>
    <property type="evidence" value="ECO:0007669"/>
    <property type="project" value="UniProtKB-SubCell"/>
</dbReference>
<proteinExistence type="inferred from homology"/>